<reference evidence="2" key="1">
    <citation type="journal article" date="2014" name="Nat. Commun.">
        <title>The rainbow trout genome provides novel insights into evolution after whole-genome duplication in vertebrates.</title>
        <authorList>
            <person name="Berthelot C."/>
            <person name="Brunet F."/>
            <person name="Chalopin D."/>
            <person name="Juanchich A."/>
            <person name="Bernard M."/>
            <person name="Noel B."/>
            <person name="Bento P."/>
            <person name="Da Silva C."/>
            <person name="Labadie K."/>
            <person name="Alberti A."/>
            <person name="Aury J.M."/>
            <person name="Louis A."/>
            <person name="Dehais P."/>
            <person name="Bardou P."/>
            <person name="Montfort J."/>
            <person name="Klopp C."/>
            <person name="Cabau C."/>
            <person name="Gaspin C."/>
            <person name="Thorgaard G.H."/>
            <person name="Boussaha M."/>
            <person name="Quillet E."/>
            <person name="Guyomard R."/>
            <person name="Galiana D."/>
            <person name="Bobe J."/>
            <person name="Volff J.N."/>
            <person name="Genet C."/>
            <person name="Wincker P."/>
            <person name="Jaillon O."/>
            <person name="Roest Crollius H."/>
            <person name="Guiguen Y."/>
        </authorList>
    </citation>
    <scope>NUCLEOTIDE SEQUENCE [LARGE SCALE GENOMIC DNA]</scope>
</reference>
<dbReference type="AlphaFoldDB" id="A0A061A211"/>
<dbReference type="CDD" id="cd12887">
    <property type="entry name" value="SPRY_NHR_like"/>
    <property type="match status" value="1"/>
</dbReference>
<dbReference type="SMART" id="SM00588">
    <property type="entry name" value="NEUZ"/>
    <property type="match status" value="1"/>
</dbReference>
<feature type="domain" description="NHR" evidence="1">
    <location>
        <begin position="1"/>
        <end position="163"/>
    </location>
</feature>
<name>A0A061A211_ONCMY</name>
<accession>A0A061A211</accession>
<reference evidence="2" key="2">
    <citation type="submission" date="2014-03" db="EMBL/GenBank/DDBJ databases">
        <authorList>
            <person name="Genoscope - CEA"/>
        </authorList>
    </citation>
    <scope>NUCLEOTIDE SEQUENCE</scope>
</reference>
<dbReference type="InterPro" id="IPR037962">
    <property type="entry name" value="Neuralized"/>
</dbReference>
<gene>
    <name evidence="2" type="ORF">GSONMT00020420001</name>
</gene>
<dbReference type="EMBL" id="FR972887">
    <property type="protein sequence ID" value="CDR16016.1"/>
    <property type="molecule type" value="Genomic_DNA"/>
</dbReference>
<sequence>MAFLENHGKNIQLSNQNLTAARVSSYNQGLLVTAQPLPRQQLFQFQIDRLNPSWTSSLSLGVIGHSPDRLNFPSTACCLKRSAWLLQRDSVFHNSLKICENYGPNLDTCPEGTVLGLLVDGNSCLHLHVNGMDQGVAAQDIPTPCYPLIDLYGQCEQVTIVTDNVPTVGGESGEARCQGDMEKADMVDGEKTMMSTHCRPFTVDVQNVFHIKSYFHVFCRCKLLSLLASHSSTVKRLDF</sequence>
<dbReference type="STRING" id="8022.A0A061A211"/>
<dbReference type="Pfam" id="PF07177">
    <property type="entry name" value="Neuralized"/>
    <property type="match status" value="1"/>
</dbReference>
<organism evidence="2 3">
    <name type="scientific">Oncorhynchus mykiss</name>
    <name type="common">Rainbow trout</name>
    <name type="synonym">Salmo gairdneri</name>
    <dbReference type="NCBI Taxonomy" id="8022"/>
    <lineage>
        <taxon>Eukaryota</taxon>
        <taxon>Metazoa</taxon>
        <taxon>Chordata</taxon>
        <taxon>Craniata</taxon>
        <taxon>Vertebrata</taxon>
        <taxon>Euteleostomi</taxon>
        <taxon>Actinopterygii</taxon>
        <taxon>Neopterygii</taxon>
        <taxon>Teleostei</taxon>
        <taxon>Protacanthopterygii</taxon>
        <taxon>Salmoniformes</taxon>
        <taxon>Salmonidae</taxon>
        <taxon>Salmoninae</taxon>
        <taxon>Oncorhynchus</taxon>
    </lineage>
</organism>
<dbReference type="GO" id="GO:0061630">
    <property type="term" value="F:ubiquitin protein ligase activity"/>
    <property type="evidence" value="ECO:0007669"/>
    <property type="project" value="TreeGrafter"/>
</dbReference>
<dbReference type="FunFam" id="2.60.120.920:FF:000016">
    <property type="entry name" value="neuralized-like protein 4 isoform X2"/>
    <property type="match status" value="1"/>
</dbReference>
<dbReference type="PROSITE" id="PS51065">
    <property type="entry name" value="NHR"/>
    <property type="match status" value="1"/>
</dbReference>
<dbReference type="Proteomes" id="UP000193380">
    <property type="component" value="Unassembled WGS sequence"/>
</dbReference>
<dbReference type="Gene3D" id="2.60.120.920">
    <property type="match status" value="1"/>
</dbReference>
<dbReference type="InterPro" id="IPR043136">
    <property type="entry name" value="B30.2/SPRY_sf"/>
</dbReference>
<evidence type="ECO:0000313" key="2">
    <source>
        <dbReference type="EMBL" id="CDR16016.1"/>
    </source>
</evidence>
<dbReference type="PANTHER" id="PTHR12429">
    <property type="entry name" value="NEURALIZED"/>
    <property type="match status" value="1"/>
</dbReference>
<evidence type="ECO:0000259" key="1">
    <source>
        <dbReference type="PROSITE" id="PS51065"/>
    </source>
</evidence>
<dbReference type="InterPro" id="IPR006573">
    <property type="entry name" value="NHR_dom"/>
</dbReference>
<dbReference type="PANTHER" id="PTHR12429:SF14">
    <property type="entry name" value="NEURALIZED-LIKE PROTEIN 4"/>
    <property type="match status" value="1"/>
</dbReference>
<protein>
    <recommendedName>
        <fullName evidence="1">NHR domain-containing protein</fullName>
    </recommendedName>
</protein>
<evidence type="ECO:0000313" key="3">
    <source>
        <dbReference type="Proteomes" id="UP000193380"/>
    </source>
</evidence>
<proteinExistence type="predicted"/>
<dbReference type="PaxDb" id="8022-A0A061A211"/>